<sequence length="308" mass="32556">MEASSSSSSSNDISIGSSINGKSGIVINQRKGTEFQGIRIQNPFTLKVGQVFTGFGVGCGIGIGVGRPINLADIGLTADFDLNYLPGAIPMLNQVMSATRGATDAFSGVSRHVNDSLIKIGAKNIEAGVGCGVGFGHGFGVGLAVKPGVLHQIQSCLVQAMEKMMRKFGIASNLPVGQGALPVSFQSGMSMMNQSFSQNPMGSIMQLATKLPEDTSQILPGYGNIGSGSTYENMASNGTPIDSPFGSRTEKVLSSFLQNPALKGEDTELNDLAGRLRSENNMLHMVLKHQQVIQELIEENEKLRQTQC</sequence>
<reference evidence="1" key="1">
    <citation type="submission" date="2018-02" db="EMBL/GenBank/DDBJ databases">
        <authorList>
            <person name="Cohen D.B."/>
            <person name="Kent A.D."/>
        </authorList>
    </citation>
    <scope>NUCLEOTIDE SEQUENCE</scope>
</reference>
<evidence type="ECO:0000313" key="1">
    <source>
        <dbReference type="EMBL" id="SPC94034.1"/>
    </source>
</evidence>
<dbReference type="EMBL" id="OIVN01001446">
    <property type="protein sequence ID" value="SPC94034.1"/>
    <property type="molecule type" value="Genomic_DNA"/>
</dbReference>
<dbReference type="PANTHER" id="PTHR36051">
    <property type="entry name" value="DYNAMIN"/>
    <property type="match status" value="1"/>
</dbReference>
<name>A0A2N9G4K3_FAGSY</name>
<gene>
    <name evidence="1" type="ORF">FSB_LOCUS21916</name>
</gene>
<proteinExistence type="predicted"/>
<dbReference type="AlphaFoldDB" id="A0A2N9G4K3"/>
<protein>
    <submittedName>
        <fullName evidence="1">Uncharacterized protein</fullName>
    </submittedName>
</protein>
<dbReference type="PANTHER" id="PTHR36051:SF2">
    <property type="entry name" value="DYNAMIN"/>
    <property type="match status" value="1"/>
</dbReference>
<accession>A0A2N9G4K3</accession>
<organism evidence="1">
    <name type="scientific">Fagus sylvatica</name>
    <name type="common">Beechnut</name>
    <dbReference type="NCBI Taxonomy" id="28930"/>
    <lineage>
        <taxon>Eukaryota</taxon>
        <taxon>Viridiplantae</taxon>
        <taxon>Streptophyta</taxon>
        <taxon>Embryophyta</taxon>
        <taxon>Tracheophyta</taxon>
        <taxon>Spermatophyta</taxon>
        <taxon>Magnoliopsida</taxon>
        <taxon>eudicotyledons</taxon>
        <taxon>Gunneridae</taxon>
        <taxon>Pentapetalae</taxon>
        <taxon>rosids</taxon>
        <taxon>fabids</taxon>
        <taxon>Fagales</taxon>
        <taxon>Fagaceae</taxon>
        <taxon>Fagus</taxon>
    </lineage>
</organism>